<dbReference type="Proteomes" id="UP001501115">
    <property type="component" value="Unassembled WGS sequence"/>
</dbReference>
<reference evidence="2" key="1">
    <citation type="journal article" date="2019" name="Int. J. Syst. Evol. Microbiol.">
        <title>The Global Catalogue of Microorganisms (GCM) 10K type strain sequencing project: providing services to taxonomists for standard genome sequencing and annotation.</title>
        <authorList>
            <consortium name="The Broad Institute Genomics Platform"/>
            <consortium name="The Broad Institute Genome Sequencing Center for Infectious Disease"/>
            <person name="Wu L."/>
            <person name="Ma J."/>
        </authorList>
    </citation>
    <scope>NUCLEOTIDE SEQUENCE [LARGE SCALE GENOMIC DNA]</scope>
    <source>
        <strain evidence="2">JCM 31290</strain>
    </source>
</reference>
<keyword evidence="2" id="KW-1185">Reference proteome</keyword>
<name>A0ABP8HIP5_9ACTN</name>
<evidence type="ECO:0000313" key="1">
    <source>
        <dbReference type="EMBL" id="GAA4339907.1"/>
    </source>
</evidence>
<sequence>MSSAVGGSQGGVRAGTVGGLLTTTELENTAATRLAEEETEDLLDTLLGWSSQVGPDPNLAATREAVQMLAWPIRCESARVP</sequence>
<comment type="caution">
    <text evidence="1">The sequence shown here is derived from an EMBL/GenBank/DDBJ whole genome shotgun (WGS) entry which is preliminary data.</text>
</comment>
<evidence type="ECO:0000313" key="2">
    <source>
        <dbReference type="Proteomes" id="UP001501115"/>
    </source>
</evidence>
<gene>
    <name evidence="1" type="ORF">GCM10023086_75170</name>
</gene>
<organism evidence="1 2">
    <name type="scientific">Streptomyces venetus</name>
    <dbReference type="NCBI Taxonomy" id="1701086"/>
    <lineage>
        <taxon>Bacteria</taxon>
        <taxon>Bacillati</taxon>
        <taxon>Actinomycetota</taxon>
        <taxon>Actinomycetes</taxon>
        <taxon>Kitasatosporales</taxon>
        <taxon>Streptomycetaceae</taxon>
        <taxon>Streptomyces</taxon>
    </lineage>
</organism>
<accession>A0ABP8HIP5</accession>
<protein>
    <submittedName>
        <fullName evidence="1">Uncharacterized protein</fullName>
    </submittedName>
</protein>
<proteinExistence type="predicted"/>
<dbReference type="EMBL" id="BAABET010000018">
    <property type="protein sequence ID" value="GAA4339907.1"/>
    <property type="molecule type" value="Genomic_DNA"/>
</dbReference>